<comment type="caution">
    <text evidence="1">The sequence shown here is derived from an EMBL/GenBank/DDBJ whole genome shotgun (WGS) entry which is preliminary data.</text>
</comment>
<organism evidence="1 2">
    <name type="scientific">Portunus trituberculatus</name>
    <name type="common">Swimming crab</name>
    <name type="synonym">Neptunus trituberculatus</name>
    <dbReference type="NCBI Taxonomy" id="210409"/>
    <lineage>
        <taxon>Eukaryota</taxon>
        <taxon>Metazoa</taxon>
        <taxon>Ecdysozoa</taxon>
        <taxon>Arthropoda</taxon>
        <taxon>Crustacea</taxon>
        <taxon>Multicrustacea</taxon>
        <taxon>Malacostraca</taxon>
        <taxon>Eumalacostraca</taxon>
        <taxon>Eucarida</taxon>
        <taxon>Decapoda</taxon>
        <taxon>Pleocyemata</taxon>
        <taxon>Brachyura</taxon>
        <taxon>Eubrachyura</taxon>
        <taxon>Portunoidea</taxon>
        <taxon>Portunidae</taxon>
        <taxon>Portuninae</taxon>
        <taxon>Portunus</taxon>
    </lineage>
</organism>
<reference evidence="1 2" key="1">
    <citation type="submission" date="2019-05" db="EMBL/GenBank/DDBJ databases">
        <title>Another draft genome of Portunus trituberculatus and its Hox gene families provides insights of decapod evolution.</title>
        <authorList>
            <person name="Jeong J.-H."/>
            <person name="Song I."/>
            <person name="Kim S."/>
            <person name="Choi T."/>
            <person name="Kim D."/>
            <person name="Ryu S."/>
            <person name="Kim W."/>
        </authorList>
    </citation>
    <scope>NUCLEOTIDE SEQUENCE [LARGE SCALE GENOMIC DNA]</scope>
    <source>
        <tissue evidence="1">Muscle</tissue>
    </source>
</reference>
<proteinExistence type="predicted"/>
<dbReference type="Proteomes" id="UP000324222">
    <property type="component" value="Unassembled WGS sequence"/>
</dbReference>
<gene>
    <name evidence="1" type="ORF">E2C01_017182</name>
</gene>
<accession>A0A5B7DR86</accession>
<dbReference type="EMBL" id="VSRR010001290">
    <property type="protein sequence ID" value="MPC24111.1"/>
    <property type="molecule type" value="Genomic_DNA"/>
</dbReference>
<keyword evidence="2" id="KW-1185">Reference proteome</keyword>
<protein>
    <submittedName>
        <fullName evidence="1">Uncharacterized protein</fullName>
    </submittedName>
</protein>
<sequence>MLPSVQGVNIASHCTVNLYLSCPTKPITLAPRQLTPQMPRSVLLQFLDEVGVSIVAPEPLGVLPHIAIFGAGFW</sequence>
<name>A0A5B7DR86_PORTR</name>
<dbReference type="AlphaFoldDB" id="A0A5B7DR86"/>
<evidence type="ECO:0000313" key="2">
    <source>
        <dbReference type="Proteomes" id="UP000324222"/>
    </source>
</evidence>
<evidence type="ECO:0000313" key="1">
    <source>
        <dbReference type="EMBL" id="MPC24111.1"/>
    </source>
</evidence>